<keyword evidence="1" id="KW-0805">Transcription regulation</keyword>
<dbReference type="PROSITE" id="PS51000">
    <property type="entry name" value="HTH_DEOR_2"/>
    <property type="match status" value="1"/>
</dbReference>
<evidence type="ECO:0000256" key="1">
    <source>
        <dbReference type="ARBA" id="ARBA00023015"/>
    </source>
</evidence>
<proteinExistence type="predicted"/>
<dbReference type="EMBL" id="BORW01000006">
    <property type="protein sequence ID" value="GIO66798.1"/>
    <property type="molecule type" value="Genomic_DNA"/>
</dbReference>
<gene>
    <name evidence="4" type="ORF">J21TS3_16190</name>
</gene>
<protein>
    <recommendedName>
        <fullName evidence="3">HTH deoR-type domain-containing protein</fullName>
    </recommendedName>
</protein>
<dbReference type="Pfam" id="PF08220">
    <property type="entry name" value="HTH_DeoR"/>
    <property type="match status" value="1"/>
</dbReference>
<evidence type="ECO:0000259" key="3">
    <source>
        <dbReference type="PROSITE" id="PS51000"/>
    </source>
</evidence>
<reference evidence="4 5" key="1">
    <citation type="submission" date="2021-03" db="EMBL/GenBank/DDBJ databases">
        <title>Antimicrobial resistance genes in bacteria isolated from Japanese honey, and their potential for conferring macrolide and lincosamide resistance in the American foulbrood pathogen Paenibacillus larvae.</title>
        <authorList>
            <person name="Okamoto M."/>
            <person name="Kumagai M."/>
            <person name="Kanamori H."/>
            <person name="Takamatsu D."/>
        </authorList>
    </citation>
    <scope>NUCLEOTIDE SEQUENCE [LARGE SCALE GENOMIC DNA]</scope>
    <source>
        <strain evidence="4 5">J21TS3</strain>
    </source>
</reference>
<evidence type="ECO:0000256" key="2">
    <source>
        <dbReference type="ARBA" id="ARBA00023163"/>
    </source>
</evidence>
<dbReference type="InterPro" id="IPR036388">
    <property type="entry name" value="WH-like_DNA-bd_sf"/>
</dbReference>
<sequence>MSKSKRLMELMMAVNRKRSFTVKELASEFNVSPRTILRDLQELS</sequence>
<feature type="domain" description="HTH deoR-type" evidence="3">
    <location>
        <begin position="3"/>
        <end position="44"/>
    </location>
</feature>
<keyword evidence="5" id="KW-1185">Reference proteome</keyword>
<dbReference type="Proteomes" id="UP000680638">
    <property type="component" value="Unassembled WGS sequence"/>
</dbReference>
<comment type="caution">
    <text evidence="4">The sequence shown here is derived from an EMBL/GenBank/DDBJ whole genome shotgun (WGS) entry which is preliminary data.</text>
</comment>
<dbReference type="Gene3D" id="1.10.10.10">
    <property type="entry name" value="Winged helix-like DNA-binding domain superfamily/Winged helix DNA-binding domain"/>
    <property type="match status" value="1"/>
</dbReference>
<evidence type="ECO:0000313" key="4">
    <source>
        <dbReference type="EMBL" id="GIO66798.1"/>
    </source>
</evidence>
<evidence type="ECO:0000313" key="5">
    <source>
        <dbReference type="Proteomes" id="UP000680638"/>
    </source>
</evidence>
<organism evidence="4 5">
    <name type="scientific">Paenibacillus cookii</name>
    <dbReference type="NCBI Taxonomy" id="157839"/>
    <lineage>
        <taxon>Bacteria</taxon>
        <taxon>Bacillati</taxon>
        <taxon>Bacillota</taxon>
        <taxon>Bacilli</taxon>
        <taxon>Bacillales</taxon>
        <taxon>Paenibacillaceae</taxon>
        <taxon>Paenibacillus</taxon>
    </lineage>
</organism>
<dbReference type="InterPro" id="IPR001034">
    <property type="entry name" value="DeoR_HTH"/>
</dbReference>
<accession>A0ABQ4LV15</accession>
<dbReference type="SUPFAM" id="SSF46785">
    <property type="entry name" value="Winged helix' DNA-binding domain"/>
    <property type="match status" value="1"/>
</dbReference>
<dbReference type="InterPro" id="IPR036390">
    <property type="entry name" value="WH_DNA-bd_sf"/>
</dbReference>
<keyword evidence="2" id="KW-0804">Transcription</keyword>
<name>A0ABQ4LV15_9BACL</name>